<evidence type="ECO:0000313" key="6">
    <source>
        <dbReference type="EMBL" id="MFD2670271.1"/>
    </source>
</evidence>
<gene>
    <name evidence="6" type="ORF">ACFSUC_01460</name>
</gene>
<dbReference type="Gene3D" id="3.60.15.10">
    <property type="entry name" value="Ribonuclease Z/Hydroxyacylglutathione hydrolase-like"/>
    <property type="match status" value="1"/>
</dbReference>
<dbReference type="EMBL" id="JBHUMM010000001">
    <property type="protein sequence ID" value="MFD2670271.1"/>
    <property type="molecule type" value="Genomic_DNA"/>
</dbReference>
<organism evidence="6 7">
    <name type="scientific">Marinicrinis sediminis</name>
    <dbReference type="NCBI Taxonomy" id="1652465"/>
    <lineage>
        <taxon>Bacteria</taxon>
        <taxon>Bacillati</taxon>
        <taxon>Bacillota</taxon>
        <taxon>Bacilli</taxon>
        <taxon>Bacillales</taxon>
        <taxon>Paenibacillaceae</taxon>
    </lineage>
</organism>
<dbReference type="RefSeq" id="WP_379927606.1">
    <property type="nucleotide sequence ID" value="NZ_JBHUMM010000001.1"/>
</dbReference>
<comment type="caution">
    <text evidence="6">The sequence shown here is derived from an EMBL/GenBank/DDBJ whole genome shotgun (WGS) entry which is preliminary data.</text>
</comment>
<sequence length="246" mass="27550">MLLQLTMLGTGSAFSKSFGNNNALLELPDQQKLLIDCGHTAMMALHQLQQPLEQLEGVIVTHLHADHVGGLEELAFRRKFSSSAKPTLYIADTLVTPLWEHCLRAGLEDQQHRSLADFFEVQPLVPGTPFSLTDGLDLTLVHTDHIPGKDSYSLLWNQKLFYSADMTFAPDLLQQLHQEGTEYILHECQLTGQGAVHTTLDELLSLPASIQSCIQLMHYGDEQPDFIGKTGSMTFLERGQTYRYEI</sequence>
<keyword evidence="1" id="KW-0862">Zinc</keyword>
<comment type="function">
    <text evidence="3">Counteracts the endogenous Pycsar antiviral defense system. Phosphodiesterase that enables metal-dependent hydrolysis of host cyclic nucleotide Pycsar defense signals such as cCMP and cUMP.</text>
</comment>
<comment type="catalytic activity">
    <reaction evidence="4">
        <text>3',5'-cyclic UMP + H2O = UMP + H(+)</text>
        <dbReference type="Rhea" id="RHEA:70575"/>
        <dbReference type="ChEBI" id="CHEBI:15377"/>
        <dbReference type="ChEBI" id="CHEBI:15378"/>
        <dbReference type="ChEBI" id="CHEBI:57865"/>
        <dbReference type="ChEBI" id="CHEBI:184387"/>
    </reaction>
    <physiologicalReaction direction="left-to-right" evidence="4">
        <dbReference type="Rhea" id="RHEA:70576"/>
    </physiologicalReaction>
</comment>
<evidence type="ECO:0000256" key="2">
    <source>
        <dbReference type="ARBA" id="ARBA00034221"/>
    </source>
</evidence>
<dbReference type="Proteomes" id="UP001597497">
    <property type="component" value="Unassembled WGS sequence"/>
</dbReference>
<evidence type="ECO:0000256" key="3">
    <source>
        <dbReference type="ARBA" id="ARBA00034301"/>
    </source>
</evidence>
<comment type="catalytic activity">
    <reaction evidence="2">
        <text>3',5'-cyclic CMP + H2O = CMP + H(+)</text>
        <dbReference type="Rhea" id="RHEA:72675"/>
        <dbReference type="ChEBI" id="CHEBI:15377"/>
        <dbReference type="ChEBI" id="CHEBI:15378"/>
        <dbReference type="ChEBI" id="CHEBI:58003"/>
        <dbReference type="ChEBI" id="CHEBI:60377"/>
    </reaction>
    <physiologicalReaction direction="left-to-right" evidence="2">
        <dbReference type="Rhea" id="RHEA:72676"/>
    </physiologicalReaction>
</comment>
<evidence type="ECO:0000256" key="4">
    <source>
        <dbReference type="ARBA" id="ARBA00048505"/>
    </source>
</evidence>
<dbReference type="InterPro" id="IPR001279">
    <property type="entry name" value="Metallo-B-lactamas"/>
</dbReference>
<dbReference type="PANTHER" id="PTHR46018">
    <property type="entry name" value="ZINC PHOSPHODIESTERASE ELAC PROTEIN 1"/>
    <property type="match status" value="1"/>
</dbReference>
<protein>
    <submittedName>
        <fullName evidence="6">MBL fold metallo-hydrolase</fullName>
    </submittedName>
</protein>
<dbReference type="InterPro" id="IPR036866">
    <property type="entry name" value="RibonucZ/Hydroxyglut_hydro"/>
</dbReference>
<proteinExistence type="predicted"/>
<dbReference type="SUPFAM" id="SSF56281">
    <property type="entry name" value="Metallo-hydrolase/oxidoreductase"/>
    <property type="match status" value="1"/>
</dbReference>
<keyword evidence="7" id="KW-1185">Reference proteome</keyword>
<name>A0ABW5R6A4_9BACL</name>
<dbReference type="PANTHER" id="PTHR46018:SF4">
    <property type="entry name" value="METALLO-HYDROLASE YHFI-RELATED"/>
    <property type="match status" value="1"/>
</dbReference>
<evidence type="ECO:0000313" key="7">
    <source>
        <dbReference type="Proteomes" id="UP001597497"/>
    </source>
</evidence>
<reference evidence="7" key="1">
    <citation type="journal article" date="2019" name="Int. J. Syst. Evol. Microbiol.">
        <title>The Global Catalogue of Microorganisms (GCM) 10K type strain sequencing project: providing services to taxonomists for standard genome sequencing and annotation.</title>
        <authorList>
            <consortium name="The Broad Institute Genomics Platform"/>
            <consortium name="The Broad Institute Genome Sequencing Center for Infectious Disease"/>
            <person name="Wu L."/>
            <person name="Ma J."/>
        </authorList>
    </citation>
    <scope>NUCLEOTIDE SEQUENCE [LARGE SCALE GENOMIC DNA]</scope>
    <source>
        <strain evidence="7">KCTC 33676</strain>
    </source>
</reference>
<accession>A0ABW5R6A4</accession>
<feature type="domain" description="Metallo-beta-lactamase" evidence="5">
    <location>
        <begin position="19"/>
        <end position="218"/>
    </location>
</feature>
<evidence type="ECO:0000259" key="5">
    <source>
        <dbReference type="SMART" id="SM00849"/>
    </source>
</evidence>
<dbReference type="Pfam" id="PF23023">
    <property type="entry name" value="Anti-Pycsar_Apyc1"/>
    <property type="match status" value="1"/>
</dbReference>
<evidence type="ECO:0000256" key="1">
    <source>
        <dbReference type="ARBA" id="ARBA00022833"/>
    </source>
</evidence>
<dbReference type="SMART" id="SM00849">
    <property type="entry name" value="Lactamase_B"/>
    <property type="match status" value="1"/>
</dbReference>